<evidence type="ECO:0000313" key="3">
    <source>
        <dbReference type="Proteomes" id="UP000663929"/>
    </source>
</evidence>
<evidence type="ECO:0000313" key="2">
    <source>
        <dbReference type="EMBL" id="QTD48086.1"/>
    </source>
</evidence>
<dbReference type="SUPFAM" id="SSF48498">
    <property type="entry name" value="Tetracyclin repressor-like, C-terminal domain"/>
    <property type="match status" value="1"/>
</dbReference>
<evidence type="ECO:0000259" key="1">
    <source>
        <dbReference type="Pfam" id="PF17931"/>
    </source>
</evidence>
<dbReference type="KEGG" id="scor:J3U87_21080"/>
<name>A0A8A4TDT3_SULCO</name>
<proteinExistence type="predicted"/>
<protein>
    <recommendedName>
        <fullName evidence="1">Tetracyclin repressor-like C-terminal domain-containing protein</fullName>
    </recommendedName>
</protein>
<keyword evidence="3" id="KW-1185">Reference proteome</keyword>
<dbReference type="InterPro" id="IPR036271">
    <property type="entry name" value="Tet_transcr_reg_TetR-rel_C_sf"/>
</dbReference>
<reference evidence="2" key="1">
    <citation type="submission" date="2021-03" db="EMBL/GenBank/DDBJ databases">
        <title>Acanthopleuribacteraceae sp. M133.</title>
        <authorList>
            <person name="Wang G."/>
        </authorList>
    </citation>
    <scope>NUCLEOTIDE SEQUENCE</scope>
    <source>
        <strain evidence="2">M133</strain>
    </source>
</reference>
<dbReference type="Pfam" id="PF17931">
    <property type="entry name" value="TetR_C_23"/>
    <property type="match status" value="1"/>
</dbReference>
<organism evidence="2 3">
    <name type="scientific">Sulfidibacter corallicola</name>
    <dbReference type="NCBI Taxonomy" id="2818388"/>
    <lineage>
        <taxon>Bacteria</taxon>
        <taxon>Pseudomonadati</taxon>
        <taxon>Acidobacteriota</taxon>
        <taxon>Holophagae</taxon>
        <taxon>Acanthopleuribacterales</taxon>
        <taxon>Acanthopleuribacteraceae</taxon>
        <taxon>Sulfidibacter</taxon>
    </lineage>
</organism>
<dbReference type="AlphaFoldDB" id="A0A8A4TDT3"/>
<dbReference type="InterPro" id="IPR041673">
    <property type="entry name" value="TetR_C_23"/>
</dbReference>
<dbReference type="EMBL" id="CP071793">
    <property type="protein sequence ID" value="QTD48086.1"/>
    <property type="molecule type" value="Genomic_DNA"/>
</dbReference>
<dbReference type="Proteomes" id="UP000663929">
    <property type="component" value="Chromosome"/>
</dbReference>
<sequence>MVERNERAEGDEERRDPSWKETFREAFLRYVAEHGRRPNTIYAFAKSLNATEADFFSCYNAFSALEKDVWLEFHRQTCEVLSGDSAFAEYSARERMLAYAYTLIEQLKPQRGFVLNANLGLDPCPSFLQTFRREFLEWASQLTTFAEEQGEFAERPLLKPDYPQLFWMLVRYLMQFWVRDESADYQETDEAIEKAVHAMFDTAQPNFLDSWFDLGKLMLRQFGSFR</sequence>
<gene>
    <name evidence="2" type="ORF">J3U87_21080</name>
</gene>
<accession>A0A8A4TDT3</accession>
<feature type="domain" description="Tetracyclin repressor-like C-terminal" evidence="1">
    <location>
        <begin position="95"/>
        <end position="217"/>
    </location>
</feature>